<comment type="caution">
    <text evidence="9">The sequence shown here is derived from an EMBL/GenBank/DDBJ whole genome shotgun (WGS) entry which is preliminary data.</text>
</comment>
<dbReference type="PANTHER" id="PTHR13491:SF0">
    <property type="entry name" value="ZINC FINGER CCHC DOMAIN-CONTAINING PROTEIN 10"/>
    <property type="match status" value="1"/>
</dbReference>
<evidence type="ECO:0000256" key="4">
    <source>
        <dbReference type="ARBA" id="ARBA00023136"/>
    </source>
</evidence>
<evidence type="ECO:0000313" key="10">
    <source>
        <dbReference type="Proteomes" id="UP000186817"/>
    </source>
</evidence>
<comment type="subcellular location">
    <subcellularLocation>
        <location evidence="1">Membrane</location>
    </subcellularLocation>
</comment>
<keyword evidence="3 7" id="KW-1133">Transmembrane helix</keyword>
<keyword evidence="2 7" id="KW-0812">Transmembrane</keyword>
<feature type="transmembrane region" description="Helical" evidence="7">
    <location>
        <begin position="818"/>
        <end position="842"/>
    </location>
</feature>
<dbReference type="GO" id="GO:0016020">
    <property type="term" value="C:membrane"/>
    <property type="evidence" value="ECO:0007669"/>
    <property type="project" value="UniProtKB-SubCell"/>
</dbReference>
<dbReference type="InterPro" id="IPR039715">
    <property type="entry name" value="ZCCHC10"/>
</dbReference>
<feature type="transmembrane region" description="Helical" evidence="7">
    <location>
        <begin position="848"/>
        <end position="879"/>
    </location>
</feature>
<dbReference type="PANTHER" id="PTHR13491">
    <property type="entry name" value="ZCCHC10 PROTEIN"/>
    <property type="match status" value="1"/>
</dbReference>
<evidence type="ECO:0000313" key="9">
    <source>
        <dbReference type="EMBL" id="OLP90766.1"/>
    </source>
</evidence>
<dbReference type="OMA" id="VLCYDAG"/>
<gene>
    <name evidence="9" type="ORF">AK812_SmicGene27631</name>
</gene>
<sequence length="993" mass="103623">MIGATPPASGAVEFPQRLNIPATAMAAMDVEDSSTATFTESSTATFTDSSTATFTESSTATFTDSSTATFTESSTATFTDSSTATFTESSTATFTDSSTATFTESSTATFTDSSTATFTESSTATFTDSSTATFTESSTATFTDSSTATFTESSTATFTDSSSATSTTTTTTTGSTSSTSISTSVSISSTTTASLTSSSTISISSSATLTSTETWTSSSTASSSSTLSSTTGTGSSTSTSGTTVTSATRTTTSTTTSVTATPSSTQSSSATSSTSVTVSSTSRTQTGTSSTSATSSGTATGTSVTSTTLSTTTLSATTVDVSALADAGVNASLAAAASALDGLAEEKKAVAKNLLASAAELLSNASAPVVEQEVVTSSGAVMKVAVFQPSGNSTEDVAVSGEGGVEVKVPTKVLDQLAGKLAGPVALSVGNVPNNTKDILESVMSQQSDSASSAASTLTSEPLAITLYDADGNELSNLTFEEPLELVLQGTADPKAVCVFWDEQAGDWSKEGVQRVSSDPSKLVCSTTHLSIFAAIIEAIEDTFSCSQAAAIFSAEGFRFLFSGDWWSRFPAMLNWMSFVLGAVILYLAHRADRKHADVLDALETAEAAEGATSDEETQVEAVTAERAKDPAESAPKTSSAAPRKFTLRWFWRWLARWSIYQVLFAHVGTDHKLLKRSFSETGLTKAHEVAESTATSAVRGSSWRKLLLFFTVWNEWLAFALPDLGTTCRQRSAAVFARLIGCWATSALFFNSSARGNTDVDPRCTREAFLADPLRYAVRAALVGVISLVVGSLPIAALLALSRARRNDRWKILKGSIYWLFIVGYSIFCDLVLCIFLAHVSPLDAEIWAFAGLTSFITSLAVFPILVTLAVAPALLWLSFNKDVAEQMYSDICPWLESKRRRSWLELMPGGAAAETLAPTRAKRSSVDSASALFVHTSAAAALGIVTVHLEEEPTVEEVAAGGSVPINKPARQVNAEGSSTVHMTLPNQVQD</sequence>
<dbReference type="PROSITE" id="PS50221">
    <property type="entry name" value="GAIN_B"/>
    <property type="match status" value="1"/>
</dbReference>
<dbReference type="InterPro" id="IPR057244">
    <property type="entry name" value="GAIN_B"/>
</dbReference>
<evidence type="ECO:0000259" key="8">
    <source>
        <dbReference type="PROSITE" id="PS50221"/>
    </source>
</evidence>
<name>A0A1Q9D6N4_SYMMI</name>
<dbReference type="EMBL" id="LSRX01000696">
    <property type="protein sequence ID" value="OLP90766.1"/>
    <property type="molecule type" value="Genomic_DNA"/>
</dbReference>
<feature type="region of interest" description="Disordered" evidence="6">
    <location>
        <begin position="158"/>
        <end position="182"/>
    </location>
</feature>
<dbReference type="AlphaFoldDB" id="A0A1Q9D6N4"/>
<evidence type="ECO:0000256" key="2">
    <source>
        <dbReference type="ARBA" id="ARBA00022692"/>
    </source>
</evidence>
<feature type="region of interest" description="Disordered" evidence="6">
    <location>
        <begin position="608"/>
        <end position="639"/>
    </location>
</feature>
<evidence type="ECO:0000256" key="1">
    <source>
        <dbReference type="ARBA" id="ARBA00004370"/>
    </source>
</evidence>
<organism evidence="9 10">
    <name type="scientific">Symbiodinium microadriaticum</name>
    <name type="common">Dinoflagellate</name>
    <name type="synonym">Zooxanthella microadriatica</name>
    <dbReference type="NCBI Taxonomy" id="2951"/>
    <lineage>
        <taxon>Eukaryota</taxon>
        <taxon>Sar</taxon>
        <taxon>Alveolata</taxon>
        <taxon>Dinophyceae</taxon>
        <taxon>Suessiales</taxon>
        <taxon>Symbiodiniaceae</taxon>
        <taxon>Symbiodinium</taxon>
    </lineage>
</organism>
<feature type="region of interest" description="Disordered" evidence="6">
    <location>
        <begin position="216"/>
        <end position="309"/>
    </location>
</feature>
<keyword evidence="5" id="KW-1015">Disulfide bond</keyword>
<protein>
    <recommendedName>
        <fullName evidence="8">GAIN-B domain-containing protein</fullName>
    </recommendedName>
</protein>
<dbReference type="SMART" id="SM00303">
    <property type="entry name" value="GPS"/>
    <property type="match status" value="1"/>
</dbReference>
<evidence type="ECO:0000256" key="5">
    <source>
        <dbReference type="ARBA" id="ARBA00023157"/>
    </source>
</evidence>
<reference evidence="9 10" key="1">
    <citation type="submission" date="2016-02" db="EMBL/GenBank/DDBJ databases">
        <title>Genome analysis of coral dinoflagellate symbionts highlights evolutionary adaptations to a symbiotic lifestyle.</title>
        <authorList>
            <person name="Aranda M."/>
            <person name="Li Y."/>
            <person name="Liew Y.J."/>
            <person name="Baumgarten S."/>
            <person name="Simakov O."/>
            <person name="Wilson M."/>
            <person name="Piel J."/>
            <person name="Ashoor H."/>
            <person name="Bougouffa S."/>
            <person name="Bajic V.B."/>
            <person name="Ryu T."/>
            <person name="Ravasi T."/>
            <person name="Bayer T."/>
            <person name="Micklem G."/>
            <person name="Kim H."/>
            <person name="Bhak J."/>
            <person name="Lajeunesse T.C."/>
            <person name="Voolstra C.R."/>
        </authorList>
    </citation>
    <scope>NUCLEOTIDE SEQUENCE [LARGE SCALE GENOMIC DNA]</scope>
    <source>
        <strain evidence="9 10">CCMP2467</strain>
    </source>
</reference>
<evidence type="ECO:0000256" key="7">
    <source>
        <dbReference type="SAM" id="Phobius"/>
    </source>
</evidence>
<proteinExistence type="predicted"/>
<evidence type="ECO:0000256" key="6">
    <source>
        <dbReference type="SAM" id="MobiDB-lite"/>
    </source>
</evidence>
<evidence type="ECO:0000256" key="3">
    <source>
        <dbReference type="ARBA" id="ARBA00022989"/>
    </source>
</evidence>
<dbReference type="OrthoDB" id="433233at2759"/>
<feature type="transmembrane region" description="Helical" evidence="7">
    <location>
        <begin position="566"/>
        <end position="589"/>
    </location>
</feature>
<dbReference type="InterPro" id="IPR046338">
    <property type="entry name" value="GAIN_dom_sf"/>
</dbReference>
<dbReference type="Proteomes" id="UP000186817">
    <property type="component" value="Unassembled WGS sequence"/>
</dbReference>
<feature type="domain" description="GAIN-B" evidence="8">
    <location>
        <begin position="371"/>
        <end position="543"/>
    </location>
</feature>
<dbReference type="Gene3D" id="2.60.220.50">
    <property type="match status" value="1"/>
</dbReference>
<dbReference type="InterPro" id="IPR000203">
    <property type="entry name" value="GPS"/>
</dbReference>
<keyword evidence="4 7" id="KW-0472">Membrane</keyword>
<feature type="transmembrane region" description="Helical" evidence="7">
    <location>
        <begin position="736"/>
        <end position="757"/>
    </location>
</feature>
<accession>A0A1Q9D6N4</accession>
<keyword evidence="10" id="KW-1185">Reference proteome</keyword>
<feature type="transmembrane region" description="Helical" evidence="7">
    <location>
        <begin position="777"/>
        <end position="802"/>
    </location>
</feature>